<dbReference type="AlphaFoldDB" id="A0A392RTC7"/>
<name>A0A392RTC7_9FABA</name>
<reference evidence="1 2" key="1">
    <citation type="journal article" date="2018" name="Front. Plant Sci.">
        <title>Red Clover (Trifolium pratense) and Zigzag Clover (T. medium) - A Picture of Genomic Similarities and Differences.</title>
        <authorList>
            <person name="Dluhosova J."/>
            <person name="Istvanek J."/>
            <person name="Nedelnik J."/>
            <person name="Repkova J."/>
        </authorList>
    </citation>
    <scope>NUCLEOTIDE SEQUENCE [LARGE SCALE GENOMIC DNA]</scope>
    <source>
        <strain evidence="2">cv. 10/8</strain>
        <tissue evidence="1">Leaf</tissue>
    </source>
</reference>
<keyword evidence="2" id="KW-1185">Reference proteome</keyword>
<comment type="caution">
    <text evidence="1">The sequence shown here is derived from an EMBL/GenBank/DDBJ whole genome shotgun (WGS) entry which is preliminary data.</text>
</comment>
<evidence type="ECO:0000313" key="2">
    <source>
        <dbReference type="Proteomes" id="UP000265520"/>
    </source>
</evidence>
<protein>
    <submittedName>
        <fullName evidence="1">Uncharacterized protein</fullName>
    </submittedName>
</protein>
<evidence type="ECO:0000313" key="1">
    <source>
        <dbReference type="EMBL" id="MCI38855.1"/>
    </source>
</evidence>
<dbReference type="Proteomes" id="UP000265520">
    <property type="component" value="Unassembled WGS sequence"/>
</dbReference>
<organism evidence="1 2">
    <name type="scientific">Trifolium medium</name>
    <dbReference type="NCBI Taxonomy" id="97028"/>
    <lineage>
        <taxon>Eukaryota</taxon>
        <taxon>Viridiplantae</taxon>
        <taxon>Streptophyta</taxon>
        <taxon>Embryophyta</taxon>
        <taxon>Tracheophyta</taxon>
        <taxon>Spermatophyta</taxon>
        <taxon>Magnoliopsida</taxon>
        <taxon>eudicotyledons</taxon>
        <taxon>Gunneridae</taxon>
        <taxon>Pentapetalae</taxon>
        <taxon>rosids</taxon>
        <taxon>fabids</taxon>
        <taxon>Fabales</taxon>
        <taxon>Fabaceae</taxon>
        <taxon>Papilionoideae</taxon>
        <taxon>50 kb inversion clade</taxon>
        <taxon>NPAAA clade</taxon>
        <taxon>Hologalegina</taxon>
        <taxon>IRL clade</taxon>
        <taxon>Trifolieae</taxon>
        <taxon>Trifolium</taxon>
    </lineage>
</organism>
<feature type="non-terminal residue" evidence="1">
    <location>
        <position position="1"/>
    </location>
</feature>
<sequence length="71" mass="7948">CTTLLLPQTTAVSPVPDLISRRQDVAWARGAVRSTPSGSVENLPLNWFEGSKNRFWGLRCARRRPPCARLN</sequence>
<dbReference type="EMBL" id="LXQA010260742">
    <property type="protein sequence ID" value="MCI38855.1"/>
    <property type="molecule type" value="Genomic_DNA"/>
</dbReference>
<accession>A0A392RTC7</accession>
<proteinExistence type="predicted"/>